<dbReference type="InterPro" id="IPR050239">
    <property type="entry name" value="Sigma-70_RNA_pol_init_factors"/>
</dbReference>
<dbReference type="PANTHER" id="PTHR30603:SF62">
    <property type="entry name" value="RNA POLYMERASE SIGMA FACTOR SIGA"/>
    <property type="match status" value="1"/>
</dbReference>
<organism evidence="9 10">
    <name type="scientific">Cyanobium usitatum str. Tous</name>
    <dbReference type="NCBI Taxonomy" id="2116684"/>
    <lineage>
        <taxon>Bacteria</taxon>
        <taxon>Bacillati</taxon>
        <taxon>Cyanobacteriota</taxon>
        <taxon>Cyanophyceae</taxon>
        <taxon>Synechococcales</taxon>
        <taxon>Prochlorococcaceae</taxon>
        <taxon>Cyanobium</taxon>
    </lineage>
</organism>
<dbReference type="NCBIfam" id="NF005643">
    <property type="entry name" value="PRK07406.1"/>
    <property type="match status" value="1"/>
</dbReference>
<evidence type="ECO:0000256" key="1">
    <source>
        <dbReference type="ARBA" id="ARBA00023015"/>
    </source>
</evidence>
<dbReference type="GO" id="GO:0016987">
    <property type="term" value="F:sigma factor activity"/>
    <property type="evidence" value="ECO:0007669"/>
    <property type="project" value="UniProtKB-UniRule"/>
</dbReference>
<comment type="subcellular location">
    <subcellularLocation>
        <location evidence="5">Cytoplasm</location>
    </subcellularLocation>
</comment>
<dbReference type="InterPro" id="IPR028630">
    <property type="entry name" value="Sigma70_RpoD"/>
</dbReference>
<dbReference type="InterPro" id="IPR009042">
    <property type="entry name" value="RNA_pol_sigma70_r1_2"/>
</dbReference>
<dbReference type="Proteomes" id="UP000243002">
    <property type="component" value="Unassembled WGS sequence"/>
</dbReference>
<comment type="caution">
    <text evidence="5">Lacks conserved residue(s) required for the propagation of feature annotation.</text>
</comment>
<dbReference type="Pfam" id="PF04545">
    <property type="entry name" value="Sigma70_r4"/>
    <property type="match status" value="1"/>
</dbReference>
<proteinExistence type="inferred from homology"/>
<keyword evidence="10" id="KW-1185">Reference proteome</keyword>
<feature type="region of interest" description="Disordered" evidence="6">
    <location>
        <begin position="24"/>
        <end position="122"/>
    </location>
</feature>
<dbReference type="PROSITE" id="PS00715">
    <property type="entry name" value="SIGMA70_1"/>
    <property type="match status" value="1"/>
</dbReference>
<dbReference type="InterPro" id="IPR014284">
    <property type="entry name" value="RNA_pol_sigma-70_dom"/>
</dbReference>
<dbReference type="GO" id="GO:0003677">
    <property type="term" value="F:DNA binding"/>
    <property type="evidence" value="ECO:0007669"/>
    <property type="project" value="UniProtKB-UniRule"/>
</dbReference>
<comment type="subunit">
    <text evidence="5">Interacts transiently with the RNA polymerase catalytic core.</text>
</comment>
<dbReference type="HAMAP" id="MF_00963">
    <property type="entry name" value="Sigma70_RpoD_SigA"/>
    <property type="match status" value="1"/>
</dbReference>
<accession>A0A2P7MXF5</accession>
<dbReference type="InterPro" id="IPR013325">
    <property type="entry name" value="RNA_pol_sigma_r2"/>
</dbReference>
<dbReference type="NCBIfam" id="TIGR02997">
    <property type="entry name" value="Sig70-cyanoRpoD"/>
    <property type="match status" value="1"/>
</dbReference>
<sequence>MSPAAAQPKATPEILMVATAAGEEVQVTPKKAAPKSKAAPKAKAAAKAPAASKGTAAPKAKTATKAPAASKGTAATKAKPAASKSSAPKPPAAKAKTEAPVDTADLDDADDLGPSGSSAEKDEKAAKALASIKVGPKGVYTEDSIRVYLQEIGRIRLLRPDEEIELARKIADLLQLEEIAAQFEADHGRQPDNKEWAALVEMPSIKFRRRLMLGRRAKEKMVQSNLRLVVSIAKKYMNRGLSFQDLIQEGSLGLIRAAEKFDHEKGYKFSTYATWWIRQAITRAIADQSRTIRLPVHLYETISRIKKTTKTLSQEFGRKPTEEEIAESMEMTIEKLRFIAKSAQLPISLETPIGKEEDSRLGDFIEADIENPEQDVAKNLLREDLEGVLATLSPRERDVLRLRYGLDDGRMKTLEEIGQIFDVTRERIRQIEAKALRKLRHPNRNGVLKEYIK</sequence>
<dbReference type="InterPro" id="IPR017848">
    <property type="entry name" value="RNA_pol_sigma_RpoD/SigA_cyanob"/>
</dbReference>
<comment type="similarity">
    <text evidence="5">Belongs to the sigma-70 factor family. RpoD/SigA subfamily.</text>
</comment>
<dbReference type="RefSeq" id="WP_106502428.1">
    <property type="nucleotide sequence ID" value="NZ_PXXO01000005.1"/>
</dbReference>
<dbReference type="OrthoDB" id="551215at2"/>
<protein>
    <recommendedName>
        <fullName evidence="5">RNA polymerase sigma factor SigA</fullName>
    </recommendedName>
</protein>
<dbReference type="PRINTS" id="PR00046">
    <property type="entry name" value="SIGMA70FCT"/>
</dbReference>
<feature type="domain" description="RNA polymerase sigma-70" evidence="8">
    <location>
        <begin position="413"/>
        <end position="439"/>
    </location>
</feature>
<keyword evidence="4 5" id="KW-0804">Transcription</keyword>
<dbReference type="PROSITE" id="PS00716">
    <property type="entry name" value="SIGMA70_2"/>
    <property type="match status" value="1"/>
</dbReference>
<gene>
    <name evidence="5" type="primary">sigA</name>
    <name evidence="9" type="ORF">C7K55_05495</name>
</gene>
<dbReference type="InterPro" id="IPR007624">
    <property type="entry name" value="RNA_pol_sigma70_r3"/>
</dbReference>
<keyword evidence="5" id="KW-0963">Cytoplasm</keyword>
<evidence type="ECO:0000256" key="6">
    <source>
        <dbReference type="SAM" id="MobiDB-lite"/>
    </source>
</evidence>
<dbReference type="Gene3D" id="1.10.601.10">
    <property type="entry name" value="RNA Polymerase Primary Sigma Factor"/>
    <property type="match status" value="1"/>
</dbReference>
<feature type="DNA-binding region" description="H-T-H motif" evidence="5">
    <location>
        <begin position="414"/>
        <end position="433"/>
    </location>
</feature>
<dbReference type="Pfam" id="PF00140">
    <property type="entry name" value="Sigma70_r1_2"/>
    <property type="match status" value="1"/>
</dbReference>
<comment type="function">
    <text evidence="5">Sigma factors are initiation factors that promote the attachment of RNA polymerase to specific initiation sites and are then released. This sigma factor is the primary sigma factor during exponential growth.</text>
</comment>
<dbReference type="SUPFAM" id="SSF88659">
    <property type="entry name" value="Sigma3 and sigma4 domains of RNA polymerase sigma factors"/>
    <property type="match status" value="2"/>
</dbReference>
<dbReference type="EMBL" id="PXXO01000005">
    <property type="protein sequence ID" value="PSJ05909.1"/>
    <property type="molecule type" value="Genomic_DNA"/>
</dbReference>
<keyword evidence="3 5" id="KW-0238">DNA-binding</keyword>
<evidence type="ECO:0000259" key="7">
    <source>
        <dbReference type="PROSITE" id="PS00715"/>
    </source>
</evidence>
<feature type="compositionally biased region" description="Low complexity" evidence="6">
    <location>
        <begin position="41"/>
        <end position="87"/>
    </location>
</feature>
<evidence type="ECO:0000256" key="3">
    <source>
        <dbReference type="ARBA" id="ARBA00023125"/>
    </source>
</evidence>
<keyword evidence="1 5" id="KW-0805">Transcription regulation</keyword>
<feature type="short sequence motif" description="Interaction with polymerase core subunit RpoC" evidence="5">
    <location>
        <begin position="245"/>
        <end position="248"/>
    </location>
</feature>
<evidence type="ECO:0000259" key="8">
    <source>
        <dbReference type="PROSITE" id="PS00716"/>
    </source>
</evidence>
<dbReference type="GO" id="GO:0006352">
    <property type="term" value="P:DNA-templated transcription initiation"/>
    <property type="evidence" value="ECO:0007669"/>
    <property type="project" value="UniProtKB-UniRule"/>
</dbReference>
<evidence type="ECO:0000256" key="5">
    <source>
        <dbReference type="HAMAP-Rule" id="MF_00963"/>
    </source>
</evidence>
<reference evidence="9 10" key="1">
    <citation type="journal article" date="2018" name="Environ. Microbiol.">
        <title>Ecological and genomic features of two widespread freshwater picocyanobacteria.</title>
        <authorList>
            <person name="Cabello-Yeves P.J."/>
            <person name="Picazo A."/>
            <person name="Camacho A."/>
            <person name="Callieri C."/>
            <person name="Rosselli R."/>
            <person name="Roda-Garcia J.J."/>
            <person name="Coutinho F.H."/>
            <person name="Rodriguez-Valera F."/>
        </authorList>
    </citation>
    <scope>NUCLEOTIDE SEQUENCE [LARGE SCALE GENOMIC DNA]</scope>
    <source>
        <strain evidence="9 10">Tous</strain>
    </source>
</reference>
<evidence type="ECO:0000256" key="2">
    <source>
        <dbReference type="ARBA" id="ARBA00023082"/>
    </source>
</evidence>
<evidence type="ECO:0000313" key="9">
    <source>
        <dbReference type="EMBL" id="PSJ05909.1"/>
    </source>
</evidence>
<feature type="domain" description="RNA polymerase sigma-70" evidence="7">
    <location>
        <begin position="245"/>
        <end position="258"/>
    </location>
</feature>
<dbReference type="CDD" id="cd06171">
    <property type="entry name" value="Sigma70_r4"/>
    <property type="match status" value="1"/>
</dbReference>
<dbReference type="NCBIfam" id="TIGR02393">
    <property type="entry name" value="RpoD_Cterm"/>
    <property type="match status" value="1"/>
</dbReference>
<evidence type="ECO:0000313" key="10">
    <source>
        <dbReference type="Proteomes" id="UP000243002"/>
    </source>
</evidence>
<dbReference type="Pfam" id="PF04539">
    <property type="entry name" value="Sigma70_r3"/>
    <property type="match status" value="1"/>
</dbReference>
<dbReference type="Gene3D" id="1.10.10.10">
    <property type="entry name" value="Winged helix-like DNA-binding domain superfamily/Winged helix DNA-binding domain"/>
    <property type="match status" value="2"/>
</dbReference>
<dbReference type="InterPro" id="IPR013324">
    <property type="entry name" value="RNA_pol_sigma_r3/r4-like"/>
</dbReference>
<comment type="caution">
    <text evidence="9">The sequence shown here is derived from an EMBL/GenBank/DDBJ whole genome shotgun (WGS) entry which is preliminary data.</text>
</comment>
<name>A0A2P7MXF5_9CYAN</name>
<dbReference type="Gene3D" id="1.20.120.1810">
    <property type="match status" value="1"/>
</dbReference>
<dbReference type="PANTHER" id="PTHR30603">
    <property type="entry name" value="RNA POLYMERASE SIGMA FACTOR RPO"/>
    <property type="match status" value="1"/>
</dbReference>
<dbReference type="GO" id="GO:0005737">
    <property type="term" value="C:cytoplasm"/>
    <property type="evidence" value="ECO:0007669"/>
    <property type="project" value="UniProtKB-SubCell"/>
</dbReference>
<feature type="region of interest" description="Sigma-70 factor domain-2" evidence="5">
    <location>
        <begin position="221"/>
        <end position="291"/>
    </location>
</feature>
<dbReference type="InterPro" id="IPR007627">
    <property type="entry name" value="RNA_pol_sigma70_r2"/>
</dbReference>
<dbReference type="InterPro" id="IPR000943">
    <property type="entry name" value="RNA_pol_sigma70"/>
</dbReference>
<dbReference type="NCBIfam" id="TIGR02937">
    <property type="entry name" value="sigma70-ECF"/>
    <property type="match status" value="1"/>
</dbReference>
<dbReference type="InterPro" id="IPR007630">
    <property type="entry name" value="RNA_pol_sigma70_r4"/>
</dbReference>
<dbReference type="InterPro" id="IPR012760">
    <property type="entry name" value="RNA_pol_sigma_RpoD_C"/>
</dbReference>
<dbReference type="SUPFAM" id="SSF88946">
    <property type="entry name" value="Sigma2 domain of RNA polymerase sigma factors"/>
    <property type="match status" value="1"/>
</dbReference>
<dbReference type="AlphaFoldDB" id="A0A2P7MXF5"/>
<evidence type="ECO:0000256" key="4">
    <source>
        <dbReference type="ARBA" id="ARBA00023163"/>
    </source>
</evidence>
<keyword evidence="2 5" id="KW-0731">Sigma factor</keyword>
<feature type="region of interest" description="Sigma-70 factor domain-4" evidence="5">
    <location>
        <begin position="388"/>
        <end position="441"/>
    </location>
</feature>
<dbReference type="Pfam" id="PF04542">
    <property type="entry name" value="Sigma70_r2"/>
    <property type="match status" value="1"/>
</dbReference>
<dbReference type="InterPro" id="IPR036388">
    <property type="entry name" value="WH-like_DNA-bd_sf"/>
</dbReference>
<dbReference type="FunFam" id="1.10.601.10:FF:000001">
    <property type="entry name" value="RNA polymerase sigma factor SigA"/>
    <property type="match status" value="1"/>
</dbReference>